<dbReference type="EMBL" id="CAJOBI010218663">
    <property type="protein sequence ID" value="CAF5035881.1"/>
    <property type="molecule type" value="Genomic_DNA"/>
</dbReference>
<evidence type="ECO:0000313" key="2">
    <source>
        <dbReference type="Proteomes" id="UP000676336"/>
    </source>
</evidence>
<protein>
    <submittedName>
        <fullName evidence="1">Uncharacterized protein</fullName>
    </submittedName>
</protein>
<feature type="non-terminal residue" evidence="1">
    <location>
        <position position="52"/>
    </location>
</feature>
<gene>
    <name evidence="1" type="ORF">SMN809_LOCUS58383</name>
</gene>
<sequence length="52" mass="6264">MEKLTINNRYGQNQKESYRLMNDKANLSIAKYYNLIELHIGRAHDDYIDEFL</sequence>
<reference evidence="1" key="1">
    <citation type="submission" date="2021-02" db="EMBL/GenBank/DDBJ databases">
        <authorList>
            <person name="Nowell W R."/>
        </authorList>
    </citation>
    <scope>NUCLEOTIDE SEQUENCE</scope>
</reference>
<organism evidence="1 2">
    <name type="scientific">Rotaria magnacalcarata</name>
    <dbReference type="NCBI Taxonomy" id="392030"/>
    <lineage>
        <taxon>Eukaryota</taxon>
        <taxon>Metazoa</taxon>
        <taxon>Spiralia</taxon>
        <taxon>Gnathifera</taxon>
        <taxon>Rotifera</taxon>
        <taxon>Eurotatoria</taxon>
        <taxon>Bdelloidea</taxon>
        <taxon>Philodinida</taxon>
        <taxon>Philodinidae</taxon>
        <taxon>Rotaria</taxon>
    </lineage>
</organism>
<proteinExistence type="predicted"/>
<dbReference type="AlphaFoldDB" id="A0A8S3E5U4"/>
<accession>A0A8S3E5U4</accession>
<comment type="caution">
    <text evidence="1">The sequence shown here is derived from an EMBL/GenBank/DDBJ whole genome shotgun (WGS) entry which is preliminary data.</text>
</comment>
<evidence type="ECO:0000313" key="1">
    <source>
        <dbReference type="EMBL" id="CAF5035881.1"/>
    </source>
</evidence>
<dbReference type="Proteomes" id="UP000676336">
    <property type="component" value="Unassembled WGS sequence"/>
</dbReference>
<name>A0A8S3E5U4_9BILA</name>